<evidence type="ECO:0000256" key="1">
    <source>
        <dbReference type="ARBA" id="ARBA00022729"/>
    </source>
</evidence>
<organism evidence="3 4">
    <name type="scientific">Maribacter cobaltidurans</name>
    <dbReference type="NCBI Taxonomy" id="1178778"/>
    <lineage>
        <taxon>Bacteria</taxon>
        <taxon>Pseudomonadati</taxon>
        <taxon>Bacteroidota</taxon>
        <taxon>Flavobacteriia</taxon>
        <taxon>Flavobacteriales</taxon>
        <taxon>Flavobacteriaceae</taxon>
        <taxon>Maribacter</taxon>
    </lineage>
</organism>
<feature type="domain" description="DUF4174" evidence="2">
    <location>
        <begin position="24"/>
        <end position="131"/>
    </location>
</feature>
<reference evidence="3 4" key="1">
    <citation type="submission" date="2017-08" db="EMBL/GenBank/DDBJ databases">
        <title>The complete genome sequence of Maribacter sp. B1, isolated from deep-sea sediment.</title>
        <authorList>
            <person name="Wu Y.-H."/>
            <person name="Cheng H."/>
            <person name="Xu X.-W."/>
        </authorList>
    </citation>
    <scope>NUCLEOTIDE SEQUENCE [LARGE SCALE GENOMIC DNA]</scope>
    <source>
        <strain evidence="3 4">B1</strain>
    </source>
</reference>
<dbReference type="KEGG" id="marb:CJ263_13990"/>
<keyword evidence="4" id="KW-1185">Reference proteome</keyword>
<dbReference type="EMBL" id="CP022957">
    <property type="protein sequence ID" value="ASV31235.1"/>
    <property type="molecule type" value="Genomic_DNA"/>
</dbReference>
<dbReference type="OrthoDB" id="7362103at2"/>
<proteinExistence type="predicted"/>
<accession>A0A223V747</accession>
<dbReference type="Proteomes" id="UP000215244">
    <property type="component" value="Chromosome"/>
</dbReference>
<dbReference type="AlphaFoldDB" id="A0A223V747"/>
<keyword evidence="1" id="KW-0732">Signal</keyword>
<evidence type="ECO:0000313" key="3">
    <source>
        <dbReference type="EMBL" id="ASV31235.1"/>
    </source>
</evidence>
<name>A0A223V747_9FLAO</name>
<evidence type="ECO:0000259" key="2">
    <source>
        <dbReference type="Pfam" id="PF13778"/>
    </source>
</evidence>
<dbReference type="InterPro" id="IPR025232">
    <property type="entry name" value="DUF4174"/>
</dbReference>
<gene>
    <name evidence="3" type="ORF">CJ263_13990</name>
</gene>
<dbReference type="RefSeq" id="WP_094997846.1">
    <property type="nucleotide sequence ID" value="NZ_BMJL01000004.1"/>
</dbReference>
<sequence length="138" mass="16290">MKRTIPLAIILLFLYTQKMYSQNLSDYTWKNRILILTDTDSERSSSKRAFDLVNSQLNSWQERDVVVLFLFNKNLTTISQERINYEREFPEKFNGYILIGKDGGIKLKETYPLIPKKVFDLIDGMPMRQAEMRANNDQ</sequence>
<evidence type="ECO:0000313" key="4">
    <source>
        <dbReference type="Proteomes" id="UP000215244"/>
    </source>
</evidence>
<protein>
    <recommendedName>
        <fullName evidence="2">DUF4174 domain-containing protein</fullName>
    </recommendedName>
</protein>
<dbReference type="Pfam" id="PF13778">
    <property type="entry name" value="DUF4174"/>
    <property type="match status" value="1"/>
</dbReference>